<accession>A0ABN6EFG8</accession>
<dbReference type="Proteomes" id="UP001319045">
    <property type="component" value="Chromosome"/>
</dbReference>
<organism evidence="1 2">
    <name type="scientific">Prevotella herbatica</name>
    <dbReference type="NCBI Taxonomy" id="2801997"/>
    <lineage>
        <taxon>Bacteria</taxon>
        <taxon>Pseudomonadati</taxon>
        <taxon>Bacteroidota</taxon>
        <taxon>Bacteroidia</taxon>
        <taxon>Bacteroidales</taxon>
        <taxon>Prevotellaceae</taxon>
        <taxon>Prevotella</taxon>
    </lineage>
</organism>
<proteinExistence type="predicted"/>
<reference evidence="1 2" key="1">
    <citation type="journal article" date="2022" name="Int. J. Syst. Evol. Microbiol.">
        <title>Prevotella herbatica sp. nov., a plant polysaccharide-decomposing anaerobic bacterium isolated from a methanogenic reactor.</title>
        <authorList>
            <person name="Uek A."/>
            <person name="Tonouchi A."/>
            <person name="Kaku N."/>
            <person name="Ueki K."/>
        </authorList>
    </citation>
    <scope>NUCLEOTIDE SEQUENCE [LARGE SCALE GENOMIC DNA]</scope>
    <source>
        <strain evidence="1 2">WR041</strain>
    </source>
</reference>
<evidence type="ECO:0000313" key="2">
    <source>
        <dbReference type="Proteomes" id="UP001319045"/>
    </source>
</evidence>
<dbReference type="EMBL" id="AP024484">
    <property type="protein sequence ID" value="BCS84653.1"/>
    <property type="molecule type" value="Genomic_DNA"/>
</dbReference>
<protein>
    <submittedName>
        <fullName evidence="1">Uncharacterized protein</fullName>
    </submittedName>
</protein>
<keyword evidence="2" id="KW-1185">Reference proteome</keyword>
<name>A0ABN6EFG8_9BACT</name>
<sequence length="59" mass="6578">MAKRPSASSWAEHLTANCENDNDIIKSILKIKHKVTTLKAINKGGILKKDERCIDKGML</sequence>
<gene>
    <name evidence="1" type="ORF">prwr041_05460</name>
</gene>
<evidence type="ECO:0000313" key="1">
    <source>
        <dbReference type="EMBL" id="BCS84653.1"/>
    </source>
</evidence>